<proteinExistence type="predicted"/>
<name>A0ABQ9IUV9_9CUCU</name>
<reference evidence="1" key="1">
    <citation type="journal article" date="2023" name="Insect Mol. Biol.">
        <title>Genome sequencing provides insights into the evolution of gene families encoding plant cell wall-degrading enzymes in longhorned beetles.</title>
        <authorList>
            <person name="Shin N.R."/>
            <person name="Okamura Y."/>
            <person name="Kirsch R."/>
            <person name="Pauchet Y."/>
        </authorList>
    </citation>
    <scope>NUCLEOTIDE SEQUENCE</scope>
    <source>
        <strain evidence="1">MMC_N1</strain>
    </source>
</reference>
<dbReference type="EMBL" id="JAPWTJ010002372">
    <property type="protein sequence ID" value="KAJ8966421.1"/>
    <property type="molecule type" value="Genomic_DNA"/>
</dbReference>
<comment type="caution">
    <text evidence="1">The sequence shown here is derived from an EMBL/GenBank/DDBJ whole genome shotgun (WGS) entry which is preliminary data.</text>
</comment>
<evidence type="ECO:0000313" key="2">
    <source>
        <dbReference type="Proteomes" id="UP001162164"/>
    </source>
</evidence>
<evidence type="ECO:0000313" key="1">
    <source>
        <dbReference type="EMBL" id="KAJ8966421.1"/>
    </source>
</evidence>
<dbReference type="Proteomes" id="UP001162164">
    <property type="component" value="Unassembled WGS sequence"/>
</dbReference>
<protein>
    <submittedName>
        <fullName evidence="1">Uncharacterized protein</fullName>
    </submittedName>
</protein>
<gene>
    <name evidence="1" type="ORF">NQ317_001043</name>
</gene>
<sequence>MKTQETPSVRGVPDCLLQRQNGEAATPVSRFYFVAGGELNPNIQALSCVFVNVKPWYIKISVCCEYYSIYPHRHLFFELIVGSMNASQKTLMEPGKSSSYYKM</sequence>
<accession>A0ABQ9IUV9</accession>
<keyword evidence="2" id="KW-1185">Reference proteome</keyword>
<organism evidence="1 2">
    <name type="scientific">Molorchus minor</name>
    <dbReference type="NCBI Taxonomy" id="1323400"/>
    <lineage>
        <taxon>Eukaryota</taxon>
        <taxon>Metazoa</taxon>
        <taxon>Ecdysozoa</taxon>
        <taxon>Arthropoda</taxon>
        <taxon>Hexapoda</taxon>
        <taxon>Insecta</taxon>
        <taxon>Pterygota</taxon>
        <taxon>Neoptera</taxon>
        <taxon>Endopterygota</taxon>
        <taxon>Coleoptera</taxon>
        <taxon>Polyphaga</taxon>
        <taxon>Cucujiformia</taxon>
        <taxon>Chrysomeloidea</taxon>
        <taxon>Cerambycidae</taxon>
        <taxon>Lamiinae</taxon>
        <taxon>Monochamini</taxon>
        <taxon>Molorchus</taxon>
    </lineage>
</organism>